<keyword evidence="1" id="KW-0812">Transmembrane</keyword>
<protein>
    <submittedName>
        <fullName evidence="2">Uncharacterized protein</fullName>
    </submittedName>
</protein>
<evidence type="ECO:0000313" key="3">
    <source>
        <dbReference type="Proteomes" id="UP000281813"/>
    </source>
</evidence>
<name>A0A494YSV8_9BACI</name>
<accession>A0A494YSV8</accession>
<dbReference type="RefSeq" id="WP_121133964.1">
    <property type="nucleotide sequence ID" value="NZ_JBHUFK010000035.1"/>
</dbReference>
<dbReference type="Proteomes" id="UP000281813">
    <property type="component" value="Unassembled WGS sequence"/>
</dbReference>
<dbReference type="OrthoDB" id="2390014at2"/>
<proteinExistence type="predicted"/>
<gene>
    <name evidence="2" type="ORF">D8M05_17075</name>
</gene>
<organism evidence="2 3">
    <name type="scientific">Oceanobacillus bengalensis</name>
    <dbReference type="NCBI Taxonomy" id="1435466"/>
    <lineage>
        <taxon>Bacteria</taxon>
        <taxon>Bacillati</taxon>
        <taxon>Bacillota</taxon>
        <taxon>Bacilli</taxon>
        <taxon>Bacillales</taxon>
        <taxon>Bacillaceae</taxon>
        <taxon>Oceanobacillus</taxon>
    </lineage>
</organism>
<feature type="transmembrane region" description="Helical" evidence="1">
    <location>
        <begin position="6"/>
        <end position="26"/>
    </location>
</feature>
<sequence length="91" mass="10000">MKKNIAISALGIAGVVGVTATSYLISDKKGKVKQKKITNKTFENAGVPDQSSNNDMAQLENAQMVSEGSQFGIHYYNEKKEDNTLDNQQNY</sequence>
<evidence type="ECO:0000313" key="2">
    <source>
        <dbReference type="EMBL" id="RKQ13210.1"/>
    </source>
</evidence>
<keyword evidence="3" id="KW-1185">Reference proteome</keyword>
<dbReference type="EMBL" id="RBZO01000035">
    <property type="protein sequence ID" value="RKQ13210.1"/>
    <property type="molecule type" value="Genomic_DNA"/>
</dbReference>
<keyword evidence="1" id="KW-1133">Transmembrane helix</keyword>
<reference evidence="2 3" key="1">
    <citation type="journal article" date="2015" name="Antonie Van Leeuwenhoek">
        <title>Oceanobacillus bengalensis sp. nov., a bacterium isolated from seawater of the Bay of Bengal.</title>
        <authorList>
            <person name="Yongchang O."/>
            <person name="Xiang W."/>
            <person name="Wang G."/>
        </authorList>
    </citation>
    <scope>NUCLEOTIDE SEQUENCE [LARGE SCALE GENOMIC DNA]</scope>
    <source>
        <strain evidence="2 3">MCCC 1K00260</strain>
    </source>
</reference>
<comment type="caution">
    <text evidence="2">The sequence shown here is derived from an EMBL/GenBank/DDBJ whole genome shotgun (WGS) entry which is preliminary data.</text>
</comment>
<dbReference type="AlphaFoldDB" id="A0A494YSV8"/>
<evidence type="ECO:0000256" key="1">
    <source>
        <dbReference type="SAM" id="Phobius"/>
    </source>
</evidence>
<keyword evidence="1" id="KW-0472">Membrane</keyword>